<reference evidence="2 3" key="1">
    <citation type="submission" date="2015-05" db="EMBL/GenBank/DDBJ databases">
        <title>Complete genome sequence of Corynebacterium epidermidicanis DSM 45586, isolated from the skin of a dog suffering from pruritus.</title>
        <authorList>
            <person name="Ruckert C."/>
            <person name="Albersmeier A."/>
            <person name="Winkler A."/>
            <person name="Tauch A."/>
        </authorList>
    </citation>
    <scope>NUCLEOTIDE SEQUENCE [LARGE SCALE GENOMIC DNA]</scope>
    <source>
        <strain evidence="2 3">DSM 45586</strain>
    </source>
</reference>
<dbReference type="PANTHER" id="PTHR37461">
    <property type="entry name" value="ANTI-SIGMA-K FACTOR RSKA"/>
    <property type="match status" value="1"/>
</dbReference>
<dbReference type="PANTHER" id="PTHR37461:SF1">
    <property type="entry name" value="ANTI-SIGMA-K FACTOR RSKA"/>
    <property type="match status" value="1"/>
</dbReference>
<proteinExistence type="predicted"/>
<evidence type="ECO:0000259" key="1">
    <source>
        <dbReference type="Pfam" id="PF10099"/>
    </source>
</evidence>
<dbReference type="InterPro" id="IPR051474">
    <property type="entry name" value="Anti-sigma-K/W_factor"/>
</dbReference>
<name>A0A0G3GSZ1_9CORY</name>
<organism evidence="2 3">
    <name type="scientific">Corynebacterium epidermidicanis</name>
    <dbReference type="NCBI Taxonomy" id="1050174"/>
    <lineage>
        <taxon>Bacteria</taxon>
        <taxon>Bacillati</taxon>
        <taxon>Actinomycetota</taxon>
        <taxon>Actinomycetes</taxon>
        <taxon>Mycobacteriales</taxon>
        <taxon>Corynebacteriaceae</taxon>
        <taxon>Corynebacterium</taxon>
    </lineage>
</organism>
<protein>
    <submittedName>
        <fullName evidence="2">Putative DUF2337 family protein</fullName>
    </submittedName>
</protein>
<dbReference type="Pfam" id="PF10099">
    <property type="entry name" value="RskA_C"/>
    <property type="match status" value="1"/>
</dbReference>
<dbReference type="GO" id="GO:0005886">
    <property type="term" value="C:plasma membrane"/>
    <property type="evidence" value="ECO:0007669"/>
    <property type="project" value="InterPro"/>
</dbReference>
<gene>
    <name evidence="2" type="primary">cskE</name>
    <name evidence="2" type="ORF">CEPID_00440</name>
</gene>
<evidence type="ECO:0000313" key="2">
    <source>
        <dbReference type="EMBL" id="AKK01982.1"/>
    </source>
</evidence>
<keyword evidence="3" id="KW-1185">Reference proteome</keyword>
<dbReference type="STRING" id="1050174.CEPID_00440"/>
<dbReference type="KEGG" id="cei:CEPID_00440"/>
<dbReference type="OrthoDB" id="4421416at2"/>
<dbReference type="GO" id="GO:0006417">
    <property type="term" value="P:regulation of translation"/>
    <property type="evidence" value="ECO:0007669"/>
    <property type="project" value="TreeGrafter"/>
</dbReference>
<feature type="domain" description="Anti-sigma K factor RskA C-terminal" evidence="1">
    <location>
        <begin position="60"/>
        <end position="187"/>
    </location>
</feature>
<evidence type="ECO:0000313" key="3">
    <source>
        <dbReference type="Proteomes" id="UP000035368"/>
    </source>
</evidence>
<dbReference type="Proteomes" id="UP000035368">
    <property type="component" value="Chromosome"/>
</dbReference>
<dbReference type="RefSeq" id="WP_047239291.1">
    <property type="nucleotide sequence ID" value="NZ_CP011541.1"/>
</dbReference>
<dbReference type="InterPro" id="IPR018764">
    <property type="entry name" value="RskA_C"/>
</dbReference>
<dbReference type="PATRIC" id="fig|1050174.4.peg.94"/>
<accession>A0A0G3GSZ1</accession>
<dbReference type="EMBL" id="CP011541">
    <property type="protein sequence ID" value="AKK01982.1"/>
    <property type="molecule type" value="Genomic_DNA"/>
</dbReference>
<sequence>MTDINFPKDLDAALARATTPQTPRPELKEQLMAAIAAEQDAKVVSIDSAKPKRRWRSAFLATAAAVTIFAGSLTWMNQSEPDSHDQMHSIMAASDVRQAKTQAMGAQLDIVVSSSMGKGGAMVDGAPDVDKGMGAQVWAVMADGSMKSAGVIGPEPHDSVWMPLPGETMKVMITEEPVGGSAQPSGTVLAEAEL</sequence>
<dbReference type="AlphaFoldDB" id="A0A0G3GSZ1"/>
<dbReference type="GO" id="GO:0016989">
    <property type="term" value="F:sigma factor antagonist activity"/>
    <property type="evidence" value="ECO:0007669"/>
    <property type="project" value="TreeGrafter"/>
</dbReference>